<dbReference type="Pfam" id="PF25896">
    <property type="entry name" value="HTH_AT3G52170"/>
    <property type="match status" value="1"/>
</dbReference>
<dbReference type="InterPro" id="IPR058942">
    <property type="entry name" value="AT3G52170-like"/>
</dbReference>
<dbReference type="InterPro" id="IPR058941">
    <property type="entry name" value="HTH_AT3G52170-like"/>
</dbReference>
<evidence type="ECO:0000313" key="3">
    <source>
        <dbReference type="EMBL" id="KAF2302515.1"/>
    </source>
</evidence>
<feature type="compositionally biased region" description="Basic residues" evidence="1">
    <location>
        <begin position="25"/>
        <end position="34"/>
    </location>
</feature>
<reference evidence="3 4" key="1">
    <citation type="journal article" date="2020" name="Mol. Plant">
        <title>The Chromosome-Based Rubber Tree Genome Provides New Insights into Spurge Genome Evolution and Rubber Biosynthesis.</title>
        <authorList>
            <person name="Liu J."/>
            <person name="Shi C."/>
            <person name="Shi C.C."/>
            <person name="Li W."/>
            <person name="Zhang Q.J."/>
            <person name="Zhang Y."/>
            <person name="Li K."/>
            <person name="Lu H.F."/>
            <person name="Shi C."/>
            <person name="Zhu S.T."/>
            <person name="Xiao Z.Y."/>
            <person name="Nan H."/>
            <person name="Yue Y."/>
            <person name="Zhu X.G."/>
            <person name="Wu Y."/>
            <person name="Hong X.N."/>
            <person name="Fan G.Y."/>
            <person name="Tong Y."/>
            <person name="Zhang D."/>
            <person name="Mao C.L."/>
            <person name="Liu Y.L."/>
            <person name="Hao S.J."/>
            <person name="Liu W.Q."/>
            <person name="Lv M.Q."/>
            <person name="Zhang H.B."/>
            <person name="Liu Y."/>
            <person name="Hu-Tang G.R."/>
            <person name="Wang J.P."/>
            <person name="Wang J.H."/>
            <person name="Sun Y.H."/>
            <person name="Ni S.B."/>
            <person name="Chen W.B."/>
            <person name="Zhang X.C."/>
            <person name="Jiao Y.N."/>
            <person name="Eichler E.E."/>
            <person name="Li G.H."/>
            <person name="Liu X."/>
            <person name="Gao L.Z."/>
        </authorList>
    </citation>
    <scope>NUCLEOTIDE SEQUENCE [LARGE SCALE GENOMIC DNA]</scope>
    <source>
        <strain evidence="4">cv. GT1</strain>
        <tissue evidence="3">Leaf</tissue>
    </source>
</reference>
<dbReference type="PANTHER" id="PTHR34568">
    <property type="entry name" value="RRM DOMAIN-CONTAINING PROTEIN"/>
    <property type="match status" value="1"/>
</dbReference>
<feature type="region of interest" description="Disordered" evidence="1">
    <location>
        <begin position="1"/>
        <end position="36"/>
    </location>
</feature>
<feature type="domain" description="AT3G52170-like helix-turn-helix" evidence="2">
    <location>
        <begin position="32"/>
        <end position="80"/>
    </location>
</feature>
<protein>
    <recommendedName>
        <fullName evidence="2">AT3G52170-like helix-turn-helix domain-containing protein</fullName>
    </recommendedName>
</protein>
<name>A0A6A6LPZ8_HEVBR</name>
<accession>A0A6A6LPZ8</accession>
<sequence>MYATKGGWLGRQTHSLAKSNESVGRKSRIRRSKGERKEMVESFIKKHQSLNDGNFPSLNLTHKEVGGSFYKIREIVREIIQENRVLGPAKDFPEEQNADQLLVKYPLGPISTDPESSLSLSHDGSAFVPDQHQNTSQELNLIADGLSAEPEEQQFDKEQIINKSHVSVTNKECDEIKVAKTKVGEALPKKEVKEEVAASRTKVIQMADVIVETFPLRPVNLPINHLDGKSGELRVLNGTVVDKEVEKVDIDVEVKSSHNDKVISETKVVNVSNGTQTETTLDGTHDSTNSSGPITHKEVIGNKADVQLSGSSQKGNKPTLDRINNKSWEGASKNLAESETNPVLAIFKLFIAAFMKIWS</sequence>
<evidence type="ECO:0000313" key="4">
    <source>
        <dbReference type="Proteomes" id="UP000467840"/>
    </source>
</evidence>
<feature type="region of interest" description="Disordered" evidence="1">
    <location>
        <begin position="276"/>
        <end position="296"/>
    </location>
</feature>
<organism evidence="3 4">
    <name type="scientific">Hevea brasiliensis</name>
    <name type="common">Para rubber tree</name>
    <name type="synonym">Siphonia brasiliensis</name>
    <dbReference type="NCBI Taxonomy" id="3981"/>
    <lineage>
        <taxon>Eukaryota</taxon>
        <taxon>Viridiplantae</taxon>
        <taxon>Streptophyta</taxon>
        <taxon>Embryophyta</taxon>
        <taxon>Tracheophyta</taxon>
        <taxon>Spermatophyta</taxon>
        <taxon>Magnoliopsida</taxon>
        <taxon>eudicotyledons</taxon>
        <taxon>Gunneridae</taxon>
        <taxon>Pentapetalae</taxon>
        <taxon>rosids</taxon>
        <taxon>fabids</taxon>
        <taxon>Malpighiales</taxon>
        <taxon>Euphorbiaceae</taxon>
        <taxon>Crotonoideae</taxon>
        <taxon>Micrandreae</taxon>
        <taxon>Hevea</taxon>
    </lineage>
</organism>
<gene>
    <name evidence="3" type="ORF">GH714_036636</name>
</gene>
<evidence type="ECO:0000256" key="1">
    <source>
        <dbReference type="SAM" id="MobiDB-lite"/>
    </source>
</evidence>
<dbReference type="AlphaFoldDB" id="A0A6A6LPZ8"/>
<evidence type="ECO:0000259" key="2">
    <source>
        <dbReference type="Pfam" id="PF25896"/>
    </source>
</evidence>
<comment type="caution">
    <text evidence="3">The sequence shown here is derived from an EMBL/GenBank/DDBJ whole genome shotgun (WGS) entry which is preliminary data.</text>
</comment>
<dbReference type="PANTHER" id="PTHR34568:SF1">
    <property type="entry name" value="DNA BINDING PROTEIN"/>
    <property type="match status" value="1"/>
</dbReference>
<feature type="compositionally biased region" description="Polar residues" evidence="1">
    <location>
        <begin position="276"/>
        <end position="293"/>
    </location>
</feature>
<proteinExistence type="predicted"/>
<dbReference type="Proteomes" id="UP000467840">
    <property type="component" value="Chromosome 4"/>
</dbReference>
<keyword evidence="4" id="KW-1185">Reference proteome</keyword>
<dbReference type="EMBL" id="JAAGAX010000010">
    <property type="protein sequence ID" value="KAF2302515.1"/>
    <property type="molecule type" value="Genomic_DNA"/>
</dbReference>
<feature type="compositionally biased region" description="Polar residues" evidence="1">
    <location>
        <begin position="12"/>
        <end position="22"/>
    </location>
</feature>